<dbReference type="PANTHER" id="PTHR46600:SF1">
    <property type="entry name" value="THAP DOMAIN-CONTAINING PROTEIN 1"/>
    <property type="match status" value="1"/>
</dbReference>
<dbReference type="InterPro" id="IPR026516">
    <property type="entry name" value="THAP1/10"/>
</dbReference>
<evidence type="ECO:0000256" key="8">
    <source>
        <dbReference type="ARBA" id="ARBA00023125"/>
    </source>
</evidence>
<keyword evidence="11" id="KW-0131">Cell cycle</keyword>
<evidence type="ECO:0000256" key="9">
    <source>
        <dbReference type="ARBA" id="ARBA00023163"/>
    </source>
</evidence>
<proteinExistence type="evidence at transcript level"/>
<evidence type="ECO:0000256" key="5">
    <source>
        <dbReference type="ARBA" id="ARBA00022833"/>
    </source>
</evidence>
<dbReference type="SMART" id="SM00692">
    <property type="entry name" value="DM3"/>
    <property type="match status" value="1"/>
</dbReference>
<name>V5I0L2_IXORI</name>
<feature type="non-terminal residue" evidence="15">
    <location>
        <position position="1"/>
    </location>
</feature>
<evidence type="ECO:0000256" key="12">
    <source>
        <dbReference type="PROSITE-ProRule" id="PRU00309"/>
    </source>
</evidence>
<evidence type="ECO:0000256" key="2">
    <source>
        <dbReference type="ARBA" id="ARBA00006177"/>
    </source>
</evidence>
<evidence type="ECO:0000256" key="11">
    <source>
        <dbReference type="ARBA" id="ARBA00023306"/>
    </source>
</evidence>
<comment type="similarity">
    <text evidence="2">Belongs to the THAP1 family.</text>
</comment>
<keyword evidence="4 12" id="KW-0863">Zinc-finger</keyword>
<keyword evidence="5" id="KW-0862">Zinc</keyword>
<dbReference type="GO" id="GO:0005654">
    <property type="term" value="C:nucleoplasm"/>
    <property type="evidence" value="ECO:0007669"/>
    <property type="project" value="UniProtKB-SubCell"/>
</dbReference>
<evidence type="ECO:0000256" key="10">
    <source>
        <dbReference type="ARBA" id="ARBA00023242"/>
    </source>
</evidence>
<dbReference type="GO" id="GO:0008270">
    <property type="term" value="F:zinc ion binding"/>
    <property type="evidence" value="ECO:0007669"/>
    <property type="project" value="UniProtKB-KW"/>
</dbReference>
<dbReference type="PROSITE" id="PS50950">
    <property type="entry name" value="ZF_THAP"/>
    <property type="match status" value="1"/>
</dbReference>
<dbReference type="InterPro" id="IPR006612">
    <property type="entry name" value="THAP_Znf"/>
</dbReference>
<keyword evidence="9" id="KW-0804">Transcription</keyword>
<evidence type="ECO:0000256" key="4">
    <source>
        <dbReference type="ARBA" id="ARBA00022771"/>
    </source>
</evidence>
<evidence type="ECO:0000256" key="1">
    <source>
        <dbReference type="ARBA" id="ARBA00004642"/>
    </source>
</evidence>
<evidence type="ECO:0000256" key="13">
    <source>
        <dbReference type="SAM" id="MobiDB-lite"/>
    </source>
</evidence>
<dbReference type="InterPro" id="IPR038441">
    <property type="entry name" value="THAP_Znf_sf"/>
</dbReference>
<protein>
    <recommendedName>
        <fullName evidence="14">THAP-type domain-containing protein</fullName>
    </recommendedName>
</protein>
<evidence type="ECO:0000256" key="3">
    <source>
        <dbReference type="ARBA" id="ARBA00022723"/>
    </source>
</evidence>
<reference evidence="15" key="1">
    <citation type="journal article" date="2015" name="Sci. Rep.">
        <title>Tissue- and time-dependent transcription in Ixodes ricinus salivary glands and midguts when blood feeding on the vertebrate host.</title>
        <authorList>
            <person name="Kotsyfakis M."/>
            <person name="Schwarz A."/>
            <person name="Erhart J."/>
            <person name="Ribeiro J.M."/>
        </authorList>
    </citation>
    <scope>NUCLEOTIDE SEQUENCE</scope>
    <source>
        <tissue evidence="15">Salivary gland and midgut</tissue>
    </source>
</reference>
<evidence type="ECO:0000313" key="15">
    <source>
        <dbReference type="EMBL" id="JAB80728.1"/>
    </source>
</evidence>
<evidence type="ECO:0000259" key="14">
    <source>
        <dbReference type="PROSITE" id="PS50950"/>
    </source>
</evidence>
<dbReference type="GO" id="GO:0043565">
    <property type="term" value="F:sequence-specific DNA binding"/>
    <property type="evidence" value="ECO:0007669"/>
    <property type="project" value="InterPro"/>
</dbReference>
<keyword evidence="6" id="KW-0805">Transcription regulation</keyword>
<keyword evidence="3" id="KW-0479">Metal-binding</keyword>
<dbReference type="AlphaFoldDB" id="V5I0L2"/>
<keyword evidence="8 12" id="KW-0238">DNA-binding</keyword>
<dbReference type="Pfam" id="PF05485">
    <property type="entry name" value="THAP"/>
    <property type="match status" value="1"/>
</dbReference>
<dbReference type="PANTHER" id="PTHR46600">
    <property type="entry name" value="THAP DOMAIN-CONTAINING"/>
    <property type="match status" value="1"/>
</dbReference>
<comment type="subcellular location">
    <subcellularLocation>
        <location evidence="1">Nucleus</location>
        <location evidence="1">Nucleoplasm</location>
    </subcellularLocation>
</comment>
<evidence type="ECO:0000256" key="6">
    <source>
        <dbReference type="ARBA" id="ARBA00023015"/>
    </source>
</evidence>
<keyword evidence="10" id="KW-0539">Nucleus</keyword>
<evidence type="ECO:0000256" key="7">
    <source>
        <dbReference type="ARBA" id="ARBA00023054"/>
    </source>
</evidence>
<feature type="non-terminal residue" evidence="15">
    <location>
        <position position="193"/>
    </location>
</feature>
<dbReference type="SUPFAM" id="SSF57716">
    <property type="entry name" value="Glucocorticoid receptor-like (DNA-binding domain)"/>
    <property type="match status" value="1"/>
</dbReference>
<accession>V5I0L2</accession>
<dbReference type="EMBL" id="GANP01003740">
    <property type="protein sequence ID" value="JAB80728.1"/>
    <property type="molecule type" value="mRNA"/>
</dbReference>
<dbReference type="Gene3D" id="6.20.210.20">
    <property type="entry name" value="THAP domain"/>
    <property type="match status" value="1"/>
</dbReference>
<organism evidence="15">
    <name type="scientific">Ixodes ricinus</name>
    <name type="common">Common tick</name>
    <name type="synonym">Acarus ricinus</name>
    <dbReference type="NCBI Taxonomy" id="34613"/>
    <lineage>
        <taxon>Eukaryota</taxon>
        <taxon>Metazoa</taxon>
        <taxon>Ecdysozoa</taxon>
        <taxon>Arthropoda</taxon>
        <taxon>Chelicerata</taxon>
        <taxon>Arachnida</taxon>
        <taxon>Acari</taxon>
        <taxon>Parasitiformes</taxon>
        <taxon>Ixodida</taxon>
        <taxon>Ixodoidea</taxon>
        <taxon>Ixodidae</taxon>
        <taxon>Ixodinae</taxon>
        <taxon>Ixodes</taxon>
    </lineage>
</organism>
<keyword evidence="7" id="KW-0175">Coiled coil</keyword>
<feature type="domain" description="THAP-type" evidence="14">
    <location>
        <begin position="1"/>
        <end position="82"/>
    </location>
</feature>
<sequence length="193" mass="21189">RSCCVPQCSAHALKSRISFHRFPSEEKLKSQWISKLRVGKKLTVHDVVCGRHFSSDAFQANYANGQVLKRRFLKPNAVPSENLPKGSHDRVVRLLKPPRDNRAASNTSCPPGAAALTQHFLTGFENGQQDYDSDETVSCDGDNGATITFDEHCTKTTSHCSDIETQFTGKTPVTPMNERGHVEDCGGMPASSL</sequence>
<dbReference type="SMART" id="SM00980">
    <property type="entry name" value="THAP"/>
    <property type="match status" value="1"/>
</dbReference>
<feature type="region of interest" description="Disordered" evidence="13">
    <location>
        <begin position="169"/>
        <end position="193"/>
    </location>
</feature>